<keyword evidence="2" id="KW-0012">Acyltransferase</keyword>
<dbReference type="PROSITE" id="PS51186">
    <property type="entry name" value="GNAT"/>
    <property type="match status" value="1"/>
</dbReference>
<dbReference type="GO" id="GO:0016747">
    <property type="term" value="F:acyltransferase activity, transferring groups other than amino-acyl groups"/>
    <property type="evidence" value="ECO:0007669"/>
    <property type="project" value="InterPro"/>
</dbReference>
<evidence type="ECO:0000313" key="6">
    <source>
        <dbReference type="Proteomes" id="UP000663801"/>
    </source>
</evidence>
<sequence length="183" mass="19362">MTDDARTAVRPARPADLGRIVEVHLAARTGYYRGHLGSGALDRSNAAAAAAWPAHLQPDPGRLVLVAERAGRVIGVAHSGPPHHPEADPAITRELHQLHVDPTVARSGAGSLLMAETLSTWAAAGHRAGRLWVWGFNAPALAFYTAFGWRPDGAVRPDTPPIDGHAMIGLRRDDLTEGSPPPA</sequence>
<keyword evidence="1" id="KW-0808">Transferase</keyword>
<dbReference type="CDD" id="cd04301">
    <property type="entry name" value="NAT_SF"/>
    <property type="match status" value="1"/>
</dbReference>
<feature type="region of interest" description="Disordered" evidence="3">
    <location>
        <begin position="160"/>
        <end position="183"/>
    </location>
</feature>
<dbReference type="InterPro" id="IPR016181">
    <property type="entry name" value="Acyl_CoA_acyltransferase"/>
</dbReference>
<dbReference type="Pfam" id="PF00583">
    <property type="entry name" value="Acetyltransf_1"/>
    <property type="match status" value="1"/>
</dbReference>
<dbReference type="AlphaFoldDB" id="A0A938YCS6"/>
<dbReference type="PANTHER" id="PTHR43877">
    <property type="entry name" value="AMINOALKYLPHOSPHONATE N-ACETYLTRANSFERASE-RELATED-RELATED"/>
    <property type="match status" value="1"/>
</dbReference>
<dbReference type="Gene3D" id="3.40.630.30">
    <property type="match status" value="1"/>
</dbReference>
<evidence type="ECO:0000256" key="1">
    <source>
        <dbReference type="ARBA" id="ARBA00022679"/>
    </source>
</evidence>
<accession>A0A938YCS6</accession>
<comment type="caution">
    <text evidence="5">The sequence shown here is derived from an EMBL/GenBank/DDBJ whole genome shotgun (WGS) entry which is preliminary data.</text>
</comment>
<dbReference type="InterPro" id="IPR050832">
    <property type="entry name" value="Bact_Acetyltransf"/>
</dbReference>
<organism evidence="5 6">
    <name type="scientific">Nakamurella flavida</name>
    <dbReference type="NCBI Taxonomy" id="363630"/>
    <lineage>
        <taxon>Bacteria</taxon>
        <taxon>Bacillati</taxon>
        <taxon>Actinomycetota</taxon>
        <taxon>Actinomycetes</taxon>
        <taxon>Nakamurellales</taxon>
        <taxon>Nakamurellaceae</taxon>
        <taxon>Nakamurella</taxon>
    </lineage>
</organism>
<dbReference type="InterPro" id="IPR000182">
    <property type="entry name" value="GNAT_dom"/>
</dbReference>
<dbReference type="RefSeq" id="WP_205255441.1">
    <property type="nucleotide sequence ID" value="NZ_BAAAPV010000001.1"/>
</dbReference>
<dbReference type="PANTHER" id="PTHR43877:SF1">
    <property type="entry name" value="ACETYLTRANSFERASE"/>
    <property type="match status" value="1"/>
</dbReference>
<feature type="domain" description="N-acetyltransferase" evidence="4">
    <location>
        <begin position="7"/>
        <end position="173"/>
    </location>
</feature>
<keyword evidence="6" id="KW-1185">Reference proteome</keyword>
<evidence type="ECO:0000256" key="2">
    <source>
        <dbReference type="ARBA" id="ARBA00023315"/>
    </source>
</evidence>
<evidence type="ECO:0000256" key="3">
    <source>
        <dbReference type="SAM" id="MobiDB-lite"/>
    </source>
</evidence>
<dbReference type="Proteomes" id="UP000663801">
    <property type="component" value="Unassembled WGS sequence"/>
</dbReference>
<evidence type="ECO:0000259" key="4">
    <source>
        <dbReference type="PROSITE" id="PS51186"/>
    </source>
</evidence>
<gene>
    <name evidence="5" type="ORF">JL107_02365</name>
</gene>
<evidence type="ECO:0000313" key="5">
    <source>
        <dbReference type="EMBL" id="MBM9475280.1"/>
    </source>
</evidence>
<dbReference type="EMBL" id="JAERWL010000003">
    <property type="protein sequence ID" value="MBM9475280.1"/>
    <property type="molecule type" value="Genomic_DNA"/>
</dbReference>
<name>A0A938YCS6_9ACTN</name>
<reference evidence="5" key="1">
    <citation type="submission" date="2021-01" db="EMBL/GenBank/DDBJ databases">
        <title>KCTC 19127 draft genome.</title>
        <authorList>
            <person name="An D."/>
        </authorList>
    </citation>
    <scope>NUCLEOTIDE SEQUENCE</scope>
    <source>
        <strain evidence="5">KCTC 19127</strain>
    </source>
</reference>
<protein>
    <submittedName>
        <fullName evidence="5">GNAT family N-acetyltransferase</fullName>
    </submittedName>
</protein>
<dbReference type="SUPFAM" id="SSF55729">
    <property type="entry name" value="Acyl-CoA N-acyltransferases (Nat)"/>
    <property type="match status" value="1"/>
</dbReference>
<proteinExistence type="predicted"/>